<protein>
    <submittedName>
        <fullName evidence="2">Uncharacterized protein</fullName>
    </submittedName>
</protein>
<evidence type="ECO:0000313" key="3">
    <source>
        <dbReference type="Proteomes" id="UP000527355"/>
    </source>
</evidence>
<name>A0A7J7VYT9_MYOMY</name>
<feature type="region of interest" description="Disordered" evidence="1">
    <location>
        <begin position="167"/>
        <end position="186"/>
    </location>
</feature>
<dbReference type="EMBL" id="JABWUV010000009">
    <property type="protein sequence ID" value="KAF6330269.1"/>
    <property type="molecule type" value="Genomic_DNA"/>
</dbReference>
<comment type="caution">
    <text evidence="2">The sequence shown here is derived from an EMBL/GenBank/DDBJ whole genome shotgun (WGS) entry which is preliminary data.</text>
</comment>
<reference evidence="2 3" key="1">
    <citation type="journal article" date="2020" name="Nature">
        <title>Six reference-quality genomes reveal evolution of bat adaptations.</title>
        <authorList>
            <person name="Jebb D."/>
            <person name="Huang Z."/>
            <person name="Pippel M."/>
            <person name="Hughes G.M."/>
            <person name="Lavrichenko K."/>
            <person name="Devanna P."/>
            <person name="Winkler S."/>
            <person name="Jermiin L.S."/>
            <person name="Skirmuntt E.C."/>
            <person name="Katzourakis A."/>
            <person name="Burkitt-Gray L."/>
            <person name="Ray D.A."/>
            <person name="Sullivan K.A.M."/>
            <person name="Roscito J.G."/>
            <person name="Kirilenko B.M."/>
            <person name="Davalos L.M."/>
            <person name="Corthals A.P."/>
            <person name="Power M.L."/>
            <person name="Jones G."/>
            <person name="Ransome R.D."/>
            <person name="Dechmann D.K.N."/>
            <person name="Locatelli A.G."/>
            <person name="Puechmaille S.J."/>
            <person name="Fedrigo O."/>
            <person name="Jarvis E.D."/>
            <person name="Hiller M."/>
            <person name="Vernes S.C."/>
            <person name="Myers E.W."/>
            <person name="Teeling E.C."/>
        </authorList>
    </citation>
    <scope>NUCLEOTIDE SEQUENCE [LARGE SCALE GENOMIC DNA]</scope>
    <source>
        <strain evidence="2">MMyoMyo1</strain>
        <tissue evidence="2">Flight muscle</tissue>
    </source>
</reference>
<evidence type="ECO:0000256" key="1">
    <source>
        <dbReference type="SAM" id="MobiDB-lite"/>
    </source>
</evidence>
<accession>A0A7J7VYT9</accession>
<keyword evidence="3" id="KW-1185">Reference proteome</keyword>
<sequence>MYGRWSGWPAAPDWNTLFFTAKIIDRSKVPSAGHPTPRAGQSDEQKVCQGPFLTLTERLSPRLRTSFQCATVRERGVLLPWPMLPGWERRSRRQKQRTKSDTTRHRTHTNLHRYKMTAEGRYPSLTLVWPDTRVPVARQPEVTRTSRSPPVPGASPRVTVFLVEDPSTREAVSLRSRQPAVPKNRN</sequence>
<feature type="region of interest" description="Disordered" evidence="1">
    <location>
        <begin position="139"/>
        <end position="158"/>
    </location>
</feature>
<dbReference type="Proteomes" id="UP000527355">
    <property type="component" value="Unassembled WGS sequence"/>
</dbReference>
<proteinExistence type="predicted"/>
<gene>
    <name evidence="2" type="ORF">mMyoMyo1_012264</name>
</gene>
<evidence type="ECO:0000313" key="2">
    <source>
        <dbReference type="EMBL" id="KAF6330269.1"/>
    </source>
</evidence>
<organism evidence="2 3">
    <name type="scientific">Myotis myotis</name>
    <name type="common">Greater mouse-eared bat</name>
    <name type="synonym">Vespertilio myotis</name>
    <dbReference type="NCBI Taxonomy" id="51298"/>
    <lineage>
        <taxon>Eukaryota</taxon>
        <taxon>Metazoa</taxon>
        <taxon>Chordata</taxon>
        <taxon>Craniata</taxon>
        <taxon>Vertebrata</taxon>
        <taxon>Euteleostomi</taxon>
        <taxon>Mammalia</taxon>
        <taxon>Eutheria</taxon>
        <taxon>Laurasiatheria</taxon>
        <taxon>Chiroptera</taxon>
        <taxon>Yangochiroptera</taxon>
        <taxon>Vespertilionidae</taxon>
        <taxon>Myotis</taxon>
    </lineage>
</organism>
<dbReference type="AlphaFoldDB" id="A0A7J7VYT9"/>